<evidence type="ECO:0000313" key="8">
    <source>
        <dbReference type="Proteomes" id="UP000539052"/>
    </source>
</evidence>
<keyword evidence="5 6" id="KW-0472">Membrane</keyword>
<feature type="transmembrane region" description="Helical" evidence="6">
    <location>
        <begin position="37"/>
        <end position="58"/>
    </location>
</feature>
<keyword evidence="2" id="KW-1003">Cell membrane</keyword>
<dbReference type="InterPro" id="IPR005598">
    <property type="entry name" value="ATP_synth_I"/>
</dbReference>
<evidence type="ECO:0000256" key="3">
    <source>
        <dbReference type="ARBA" id="ARBA00022692"/>
    </source>
</evidence>
<keyword evidence="3 6" id="KW-0812">Transmembrane</keyword>
<evidence type="ECO:0000313" key="7">
    <source>
        <dbReference type="EMBL" id="NNJ30383.1"/>
    </source>
</evidence>
<proteinExistence type="predicted"/>
<comment type="subcellular location">
    <subcellularLocation>
        <location evidence="1">Cell membrane</location>
        <topology evidence="1">Multi-pass membrane protein</topology>
    </subcellularLocation>
</comment>
<dbReference type="Pfam" id="PF03899">
    <property type="entry name" value="ATP-synt_I"/>
    <property type="match status" value="1"/>
</dbReference>
<protein>
    <submittedName>
        <fullName evidence="7">ATP synthase subunit I</fullName>
    </submittedName>
</protein>
<comment type="caution">
    <text evidence="7">The sequence shown here is derived from an EMBL/GenBank/DDBJ whole genome shotgun (WGS) entry which is preliminary data.</text>
</comment>
<dbReference type="EMBL" id="JAAOXG010000020">
    <property type="protein sequence ID" value="NNJ30383.1"/>
    <property type="molecule type" value="Genomic_DNA"/>
</dbReference>
<feature type="transmembrane region" description="Helical" evidence="6">
    <location>
        <begin position="79"/>
        <end position="97"/>
    </location>
</feature>
<sequence>MEKATKNLIVEVSAGIVIFTAVLLLGSFFFYPRASVFAGLLLGMALALAMFLSMALVLERSMKSQDPGTVQKRGIISAAIRYLLLIAILVIVINWFSDRFNPVAVVIGVLGLKAGAFLQPVIHRIASRKENNN</sequence>
<reference evidence="7 8" key="1">
    <citation type="submission" date="2020-03" db="EMBL/GenBank/DDBJ databases">
        <title>Genome Sequence of industrial isolate, B5A.</title>
        <authorList>
            <person name="Sharma S."/>
            <person name="Patil P.B."/>
            <person name="Korpole S."/>
        </authorList>
    </citation>
    <scope>NUCLEOTIDE SEQUENCE [LARGE SCALE GENOMIC DNA]</scope>
    <source>
        <strain evidence="7 8">PI-S10-B5A</strain>
    </source>
</reference>
<evidence type="ECO:0000256" key="4">
    <source>
        <dbReference type="ARBA" id="ARBA00022989"/>
    </source>
</evidence>
<feature type="transmembrane region" description="Helical" evidence="6">
    <location>
        <begin position="12"/>
        <end position="31"/>
    </location>
</feature>
<evidence type="ECO:0000256" key="2">
    <source>
        <dbReference type="ARBA" id="ARBA00022475"/>
    </source>
</evidence>
<organism evidence="7 8">
    <name type="scientific">Lacrimispora defluvii</name>
    <dbReference type="NCBI Taxonomy" id="2719233"/>
    <lineage>
        <taxon>Bacteria</taxon>
        <taxon>Bacillati</taxon>
        <taxon>Bacillota</taxon>
        <taxon>Clostridia</taxon>
        <taxon>Lachnospirales</taxon>
        <taxon>Lachnospiraceae</taxon>
        <taxon>Lacrimispora</taxon>
    </lineage>
</organism>
<gene>
    <name evidence="7" type="ORF">G9470_11375</name>
</gene>
<keyword evidence="8" id="KW-1185">Reference proteome</keyword>
<name>A0ABX1VW01_9FIRM</name>
<dbReference type="Proteomes" id="UP000539052">
    <property type="component" value="Unassembled WGS sequence"/>
</dbReference>
<keyword evidence="4 6" id="KW-1133">Transmembrane helix</keyword>
<feature type="transmembrane region" description="Helical" evidence="6">
    <location>
        <begin position="103"/>
        <end position="122"/>
    </location>
</feature>
<evidence type="ECO:0000256" key="6">
    <source>
        <dbReference type="SAM" id="Phobius"/>
    </source>
</evidence>
<evidence type="ECO:0000256" key="1">
    <source>
        <dbReference type="ARBA" id="ARBA00004651"/>
    </source>
</evidence>
<dbReference type="RefSeq" id="WP_170821553.1">
    <property type="nucleotide sequence ID" value="NZ_JAAOXG010000020.1"/>
</dbReference>
<evidence type="ECO:0000256" key="5">
    <source>
        <dbReference type="ARBA" id="ARBA00023136"/>
    </source>
</evidence>
<accession>A0ABX1VW01</accession>